<sequence length="34" mass="4227">MQGEALFEWRSVRRPFGGEKIWYRELEHAWSAFR</sequence>
<protein>
    <submittedName>
        <fullName evidence="1">Uncharacterized protein</fullName>
    </submittedName>
</protein>
<gene>
    <name evidence="1" type="ORF">H5410_024186</name>
</gene>
<evidence type="ECO:0000313" key="2">
    <source>
        <dbReference type="Proteomes" id="UP000824120"/>
    </source>
</evidence>
<dbReference type="AlphaFoldDB" id="A0A9J5ZL81"/>
<name>A0A9J5ZL81_SOLCO</name>
<dbReference type="Proteomes" id="UP000824120">
    <property type="component" value="Chromosome 4"/>
</dbReference>
<organism evidence="1 2">
    <name type="scientific">Solanum commersonii</name>
    <name type="common">Commerson's wild potato</name>
    <name type="synonym">Commerson's nightshade</name>
    <dbReference type="NCBI Taxonomy" id="4109"/>
    <lineage>
        <taxon>Eukaryota</taxon>
        <taxon>Viridiplantae</taxon>
        <taxon>Streptophyta</taxon>
        <taxon>Embryophyta</taxon>
        <taxon>Tracheophyta</taxon>
        <taxon>Spermatophyta</taxon>
        <taxon>Magnoliopsida</taxon>
        <taxon>eudicotyledons</taxon>
        <taxon>Gunneridae</taxon>
        <taxon>Pentapetalae</taxon>
        <taxon>asterids</taxon>
        <taxon>lamiids</taxon>
        <taxon>Solanales</taxon>
        <taxon>Solanaceae</taxon>
        <taxon>Solanoideae</taxon>
        <taxon>Solaneae</taxon>
        <taxon>Solanum</taxon>
    </lineage>
</organism>
<comment type="caution">
    <text evidence="1">The sequence shown here is derived from an EMBL/GenBank/DDBJ whole genome shotgun (WGS) entry which is preliminary data.</text>
</comment>
<evidence type="ECO:0000313" key="1">
    <source>
        <dbReference type="EMBL" id="KAG5612905.1"/>
    </source>
</evidence>
<keyword evidence="2" id="KW-1185">Reference proteome</keyword>
<dbReference type="EMBL" id="JACXVP010000004">
    <property type="protein sequence ID" value="KAG5612905.1"/>
    <property type="molecule type" value="Genomic_DNA"/>
</dbReference>
<reference evidence="1 2" key="1">
    <citation type="submission" date="2020-09" db="EMBL/GenBank/DDBJ databases">
        <title>De no assembly of potato wild relative species, Solanum commersonii.</title>
        <authorList>
            <person name="Cho K."/>
        </authorList>
    </citation>
    <scope>NUCLEOTIDE SEQUENCE [LARGE SCALE GENOMIC DNA]</scope>
    <source>
        <strain evidence="1">LZ3.2</strain>
        <tissue evidence="1">Leaf</tissue>
    </source>
</reference>
<accession>A0A9J5ZL81</accession>
<proteinExistence type="predicted"/>